<gene>
    <name evidence="9 14" type="primary">tig</name>
    <name evidence="14" type="ORF">OOT00_11255</name>
</gene>
<keyword evidence="9" id="KW-0963">Cytoplasm</keyword>
<dbReference type="InterPro" id="IPR037041">
    <property type="entry name" value="Trigger_fac_C_sf"/>
</dbReference>
<dbReference type="InterPro" id="IPR008881">
    <property type="entry name" value="Trigger_fac_ribosome-bd_bac"/>
</dbReference>
<keyword evidence="7 9" id="KW-0413">Isomerase</keyword>
<dbReference type="Pfam" id="PF00254">
    <property type="entry name" value="FKBP_C"/>
    <property type="match status" value="1"/>
</dbReference>
<protein>
    <recommendedName>
        <fullName evidence="4 9">Trigger factor</fullName>
        <shortName evidence="9">TF</shortName>
        <ecNumber evidence="3 9">5.2.1.8</ecNumber>
    </recommendedName>
    <alternativeName>
        <fullName evidence="8 9">PPIase</fullName>
    </alternativeName>
</protein>
<dbReference type="SUPFAM" id="SSF109998">
    <property type="entry name" value="Triger factor/SurA peptide-binding domain-like"/>
    <property type="match status" value="1"/>
</dbReference>
<dbReference type="InterPro" id="IPR005215">
    <property type="entry name" value="Trig_fac"/>
</dbReference>
<keyword evidence="5 9" id="KW-0697">Rotamase</keyword>
<evidence type="ECO:0000256" key="8">
    <source>
        <dbReference type="ARBA" id="ARBA00029986"/>
    </source>
</evidence>
<evidence type="ECO:0000256" key="9">
    <source>
        <dbReference type="HAMAP-Rule" id="MF_00303"/>
    </source>
</evidence>
<dbReference type="Proteomes" id="UP001209681">
    <property type="component" value="Unassembled WGS sequence"/>
</dbReference>
<accession>A0ABT3NC85</accession>
<keyword evidence="12" id="KW-0175">Coiled coil</keyword>
<comment type="subcellular location">
    <subcellularLocation>
        <location evidence="9">Cytoplasm</location>
    </subcellularLocation>
    <text evidence="9">About half TF is bound to the ribosome near the polypeptide exit tunnel while the other half is free in the cytoplasm.</text>
</comment>
<evidence type="ECO:0000259" key="13">
    <source>
        <dbReference type="PROSITE" id="PS50059"/>
    </source>
</evidence>
<keyword evidence="9 11" id="KW-0132">Cell division</keyword>
<dbReference type="InterPro" id="IPR046357">
    <property type="entry name" value="PPIase_dom_sf"/>
</dbReference>
<sequence length="448" mass="50453">MQVTVEDLSTVKKTLHIEIPGETVAKAVDAAYQDLKKTVKIKGFRPGKTPRSVLERMYKKDVHADVSQKLIQDAFVGAVRDNNLNFIGTPDIDAPDLDVFNEKEPLKVGITLEVRPEIGEVDFKGIAIRKTLYAFSEEEVDGQIEMLRRNLAKKVPITEERPARAGDFVLIDYEGRLVGGDVFDGTPVTENHAYLLGRNTLSPAFDENLEGMAVGETRTFDVSYDDQYINKAFAGKTISFTVTLKSIHEEILPELDADFAKNFGAFESVEDIREKIRENLQQGYDKRIEQEVNEQIFSELIGKTSFEVPDVMVNYELEGILEEAERAFSANGVTFEQLGQTRETLADEYRELAEKQVRRHLILGAIIHQEKLSLDKDEVEAGLEELARNFNQPVDLIRGFYESNPEKLEFLQHTLLEKKAIQLILENSVIEEVAPEAVEAADDEGAEA</sequence>
<comment type="caution">
    <text evidence="14">The sequence shown here is derived from an EMBL/GenBank/DDBJ whole genome shotgun (WGS) entry which is preliminary data.</text>
</comment>
<evidence type="ECO:0000256" key="3">
    <source>
        <dbReference type="ARBA" id="ARBA00013194"/>
    </source>
</evidence>
<keyword evidence="15" id="KW-1185">Reference proteome</keyword>
<keyword evidence="9 11" id="KW-0131">Cell cycle</keyword>
<evidence type="ECO:0000256" key="10">
    <source>
        <dbReference type="PROSITE-ProRule" id="PRU00277"/>
    </source>
</evidence>
<evidence type="ECO:0000256" key="6">
    <source>
        <dbReference type="ARBA" id="ARBA00023186"/>
    </source>
</evidence>
<dbReference type="EC" id="5.2.1.8" evidence="3 9"/>
<dbReference type="Gene3D" id="3.10.50.40">
    <property type="match status" value="1"/>
</dbReference>
<dbReference type="RefSeq" id="WP_265425477.1">
    <property type="nucleotide sequence ID" value="NZ_JAPFPW010000013.1"/>
</dbReference>
<dbReference type="SUPFAM" id="SSF54534">
    <property type="entry name" value="FKBP-like"/>
    <property type="match status" value="1"/>
</dbReference>
<dbReference type="InterPro" id="IPR001179">
    <property type="entry name" value="PPIase_FKBP_dom"/>
</dbReference>
<evidence type="ECO:0000313" key="14">
    <source>
        <dbReference type="EMBL" id="MCW7754562.1"/>
    </source>
</evidence>
<comment type="function">
    <text evidence="9">Involved in protein export. Acts as a chaperone by maintaining the newly synthesized protein in an open conformation. Functions as a peptidyl-prolyl cis-trans isomerase.</text>
</comment>
<dbReference type="Gene3D" id="1.10.3120.10">
    <property type="entry name" value="Trigger factor, C-terminal domain"/>
    <property type="match status" value="1"/>
</dbReference>
<dbReference type="InterPro" id="IPR008880">
    <property type="entry name" value="Trigger_fac_C"/>
</dbReference>
<dbReference type="Pfam" id="PF05698">
    <property type="entry name" value="Trigger_C"/>
    <property type="match status" value="1"/>
</dbReference>
<evidence type="ECO:0000256" key="1">
    <source>
        <dbReference type="ARBA" id="ARBA00000971"/>
    </source>
</evidence>
<dbReference type="SUPFAM" id="SSF102735">
    <property type="entry name" value="Trigger factor ribosome-binding domain"/>
    <property type="match status" value="1"/>
</dbReference>
<evidence type="ECO:0000313" key="15">
    <source>
        <dbReference type="Proteomes" id="UP001209681"/>
    </source>
</evidence>
<dbReference type="PIRSF" id="PIRSF003095">
    <property type="entry name" value="Trigger_factor"/>
    <property type="match status" value="1"/>
</dbReference>
<dbReference type="EMBL" id="JAPFPW010000013">
    <property type="protein sequence ID" value="MCW7754562.1"/>
    <property type="molecule type" value="Genomic_DNA"/>
</dbReference>
<feature type="coiled-coil region" evidence="12">
    <location>
        <begin position="335"/>
        <end position="389"/>
    </location>
</feature>
<dbReference type="GO" id="GO:0003755">
    <property type="term" value="F:peptidyl-prolyl cis-trans isomerase activity"/>
    <property type="evidence" value="ECO:0007669"/>
    <property type="project" value="UniProtKB-EC"/>
</dbReference>
<comment type="similarity">
    <text evidence="2 9 11">Belongs to the FKBP-type PPIase family. Tig subfamily.</text>
</comment>
<evidence type="ECO:0000256" key="12">
    <source>
        <dbReference type="SAM" id="Coils"/>
    </source>
</evidence>
<dbReference type="NCBIfam" id="TIGR00115">
    <property type="entry name" value="tig"/>
    <property type="match status" value="1"/>
</dbReference>
<proteinExistence type="inferred from homology"/>
<dbReference type="HAMAP" id="MF_00303">
    <property type="entry name" value="Trigger_factor_Tig"/>
    <property type="match status" value="1"/>
</dbReference>
<dbReference type="PANTHER" id="PTHR30560">
    <property type="entry name" value="TRIGGER FACTOR CHAPERONE AND PEPTIDYL-PROLYL CIS/TRANS ISOMERASE"/>
    <property type="match status" value="1"/>
</dbReference>
<organism evidence="14 15">
    <name type="scientific">Desulfobotulus pelophilus</name>
    <dbReference type="NCBI Taxonomy" id="2823377"/>
    <lineage>
        <taxon>Bacteria</taxon>
        <taxon>Pseudomonadati</taxon>
        <taxon>Thermodesulfobacteriota</taxon>
        <taxon>Desulfobacteria</taxon>
        <taxon>Desulfobacterales</taxon>
        <taxon>Desulfobacteraceae</taxon>
        <taxon>Desulfobotulus</taxon>
    </lineage>
</organism>
<keyword evidence="6 9" id="KW-0143">Chaperone</keyword>
<dbReference type="PANTHER" id="PTHR30560:SF3">
    <property type="entry name" value="TRIGGER FACTOR-LIKE PROTEIN TIG, CHLOROPLASTIC"/>
    <property type="match status" value="1"/>
</dbReference>
<evidence type="ECO:0000256" key="2">
    <source>
        <dbReference type="ARBA" id="ARBA00005464"/>
    </source>
</evidence>
<dbReference type="PROSITE" id="PS50059">
    <property type="entry name" value="FKBP_PPIASE"/>
    <property type="match status" value="1"/>
</dbReference>
<comment type="domain">
    <text evidence="9">Consists of 3 domains; the N-terminus binds the ribosome, the middle domain has PPIase activity, while the C-terminus has intrinsic chaperone activity on its own.</text>
</comment>
<dbReference type="Gene3D" id="3.30.70.1050">
    <property type="entry name" value="Trigger factor ribosome-binding domain"/>
    <property type="match status" value="1"/>
</dbReference>
<dbReference type="Pfam" id="PF05697">
    <property type="entry name" value="Trigger_N"/>
    <property type="match status" value="1"/>
</dbReference>
<feature type="domain" description="PPIase FKBP-type" evidence="13">
    <location>
        <begin position="166"/>
        <end position="228"/>
    </location>
</feature>
<evidence type="ECO:0000256" key="11">
    <source>
        <dbReference type="RuleBase" id="RU003914"/>
    </source>
</evidence>
<evidence type="ECO:0000256" key="7">
    <source>
        <dbReference type="ARBA" id="ARBA00023235"/>
    </source>
</evidence>
<comment type="catalytic activity">
    <reaction evidence="1 9 10">
        <text>[protein]-peptidylproline (omega=180) = [protein]-peptidylproline (omega=0)</text>
        <dbReference type="Rhea" id="RHEA:16237"/>
        <dbReference type="Rhea" id="RHEA-COMP:10747"/>
        <dbReference type="Rhea" id="RHEA-COMP:10748"/>
        <dbReference type="ChEBI" id="CHEBI:83833"/>
        <dbReference type="ChEBI" id="CHEBI:83834"/>
        <dbReference type="EC" id="5.2.1.8"/>
    </reaction>
</comment>
<evidence type="ECO:0000256" key="5">
    <source>
        <dbReference type="ARBA" id="ARBA00023110"/>
    </source>
</evidence>
<dbReference type="InterPro" id="IPR027304">
    <property type="entry name" value="Trigger_fact/SurA_dom_sf"/>
</dbReference>
<dbReference type="InterPro" id="IPR036611">
    <property type="entry name" value="Trigger_fac_ribosome-bd_sf"/>
</dbReference>
<evidence type="ECO:0000256" key="4">
    <source>
        <dbReference type="ARBA" id="ARBA00016902"/>
    </source>
</evidence>
<reference evidence="14 15" key="1">
    <citation type="submission" date="2022-11" db="EMBL/GenBank/DDBJ databases">
        <title>Desulfobotulus tamanensis H1 sp. nov. - anaerobic, alkaliphilic, sulphate reducing bacterium isolated from terrestrial mud volcano.</title>
        <authorList>
            <person name="Frolova A."/>
            <person name="Merkel A.Y."/>
            <person name="Slobodkin A.I."/>
        </authorList>
    </citation>
    <scope>NUCLEOTIDE SEQUENCE [LARGE SCALE GENOMIC DNA]</scope>
    <source>
        <strain evidence="14 15">H1</strain>
    </source>
</reference>
<name>A0ABT3NC85_9BACT</name>